<name>A0A448WRY6_9PLAT</name>
<reference evidence="2" key="1">
    <citation type="submission" date="2018-11" db="EMBL/GenBank/DDBJ databases">
        <authorList>
            <consortium name="Pathogen Informatics"/>
        </authorList>
    </citation>
    <scope>NUCLEOTIDE SEQUENCE</scope>
</reference>
<sequence>MVASQQTTTSCLILGHNGTRINRPGQATSPPQIADLGRMAVDFAQTVAPASRRKWANFIAFIASPHYWTHDDADRLTPFSSERMPSPLEGFPHSEASPRPSDAVIALNYIPVSSVDSQLGIQSPQRSIGAGGNVFS</sequence>
<dbReference type="Proteomes" id="UP000784294">
    <property type="component" value="Unassembled WGS sequence"/>
</dbReference>
<proteinExistence type="predicted"/>
<organism evidence="2 3">
    <name type="scientific">Protopolystoma xenopodis</name>
    <dbReference type="NCBI Taxonomy" id="117903"/>
    <lineage>
        <taxon>Eukaryota</taxon>
        <taxon>Metazoa</taxon>
        <taxon>Spiralia</taxon>
        <taxon>Lophotrochozoa</taxon>
        <taxon>Platyhelminthes</taxon>
        <taxon>Monogenea</taxon>
        <taxon>Polyopisthocotylea</taxon>
        <taxon>Polystomatidea</taxon>
        <taxon>Polystomatidae</taxon>
        <taxon>Protopolystoma</taxon>
    </lineage>
</organism>
<dbReference type="AlphaFoldDB" id="A0A448WRY6"/>
<gene>
    <name evidence="2" type="ORF">PXEA_LOCUS12180</name>
</gene>
<feature type="region of interest" description="Disordered" evidence="1">
    <location>
        <begin position="78"/>
        <end position="99"/>
    </location>
</feature>
<keyword evidence="3" id="KW-1185">Reference proteome</keyword>
<evidence type="ECO:0000313" key="2">
    <source>
        <dbReference type="EMBL" id="VEL18740.1"/>
    </source>
</evidence>
<accession>A0A448WRY6</accession>
<comment type="caution">
    <text evidence="2">The sequence shown here is derived from an EMBL/GenBank/DDBJ whole genome shotgun (WGS) entry which is preliminary data.</text>
</comment>
<evidence type="ECO:0000313" key="3">
    <source>
        <dbReference type="Proteomes" id="UP000784294"/>
    </source>
</evidence>
<protein>
    <submittedName>
        <fullName evidence="2">Uncharacterized protein</fullName>
    </submittedName>
</protein>
<dbReference type="EMBL" id="CAAALY010038421">
    <property type="protein sequence ID" value="VEL18740.1"/>
    <property type="molecule type" value="Genomic_DNA"/>
</dbReference>
<evidence type="ECO:0000256" key="1">
    <source>
        <dbReference type="SAM" id="MobiDB-lite"/>
    </source>
</evidence>